<keyword evidence="3" id="KW-0378">Hydrolase</keyword>
<keyword evidence="4" id="KW-0443">Lipid metabolism</keyword>
<dbReference type="GO" id="GO:0009062">
    <property type="term" value="P:fatty acid catabolic process"/>
    <property type="evidence" value="ECO:0007669"/>
    <property type="project" value="TreeGrafter"/>
</dbReference>
<evidence type="ECO:0000256" key="5">
    <source>
        <dbReference type="ARBA" id="ARBA00050943"/>
    </source>
</evidence>
<evidence type="ECO:0000259" key="10">
    <source>
        <dbReference type="Pfam" id="PF13622"/>
    </source>
</evidence>
<dbReference type="InterPro" id="IPR042171">
    <property type="entry name" value="Acyl-CoA_hotdog"/>
</dbReference>
<reference evidence="11" key="1">
    <citation type="journal article" date="2014" name="Int. J. Syst. Evol. Microbiol.">
        <title>Complete genome sequence of Corynebacterium casei LMG S-19264T (=DSM 44701T), isolated from a smear-ripened cheese.</title>
        <authorList>
            <consortium name="US DOE Joint Genome Institute (JGI-PGF)"/>
            <person name="Walter F."/>
            <person name="Albersmeier A."/>
            <person name="Kalinowski J."/>
            <person name="Ruckert C."/>
        </authorList>
    </citation>
    <scope>NUCLEOTIDE SEQUENCE</scope>
    <source>
        <strain evidence="11">CGMCC 1.12785</strain>
    </source>
</reference>
<comment type="caution">
    <text evidence="11">The sequence shown here is derived from an EMBL/GenBank/DDBJ whole genome shotgun (WGS) entry which is preliminary data.</text>
</comment>
<feature type="region of interest" description="Disordered" evidence="8">
    <location>
        <begin position="16"/>
        <end position="35"/>
    </location>
</feature>
<dbReference type="PANTHER" id="PTHR11066">
    <property type="entry name" value="ACYL-COA THIOESTERASE"/>
    <property type="match status" value="1"/>
</dbReference>
<evidence type="ECO:0000256" key="4">
    <source>
        <dbReference type="ARBA" id="ARBA00023098"/>
    </source>
</evidence>
<sequence length="292" mass="32440">MNDENTRDLLRTLDLHPVSESAGPEAERFSGPSQYKPDGRVFGGQVLAQCIVAATRTVDPGRFIHSMHGYFLRAGDVAESIDFGVDRLRDGGSFSARRVQAYQKGKPIMSMIASFQLDQPGYEHAAPMPDDVPDPEDLPDIAELLGRVNLPHVTDWVLKRPFDYRPVEAPLYGRPAPERSSLQRIWFRGQGQLPGDRGLHAAILAYASDFSLLEPTLRKAGLTWLTPGLRMASIDHAMWFHRPVRADEWMLYVQESPSAENGRGLGLGRIYQRDGALLATVGQQGVVRIPEV</sequence>
<protein>
    <recommendedName>
        <fullName evidence="6">Acyl-CoA thioesterase 2</fullName>
    </recommendedName>
    <alternativeName>
        <fullName evidence="7">Thioesterase II</fullName>
    </alternativeName>
</protein>
<feature type="domain" description="Acyl-CoA thioesterase 2 C-terminal" evidence="9">
    <location>
        <begin position="180"/>
        <end position="286"/>
    </location>
</feature>
<dbReference type="InterPro" id="IPR029069">
    <property type="entry name" value="HotDog_dom_sf"/>
</dbReference>
<dbReference type="Pfam" id="PF13622">
    <property type="entry name" value="4HBT_3"/>
    <property type="match status" value="1"/>
</dbReference>
<comment type="catalytic activity">
    <reaction evidence="5">
        <text>a fatty acyl-CoA + H2O = a fatty acid + CoA + H(+)</text>
        <dbReference type="Rhea" id="RHEA:16781"/>
        <dbReference type="ChEBI" id="CHEBI:15377"/>
        <dbReference type="ChEBI" id="CHEBI:15378"/>
        <dbReference type="ChEBI" id="CHEBI:28868"/>
        <dbReference type="ChEBI" id="CHEBI:57287"/>
        <dbReference type="ChEBI" id="CHEBI:77636"/>
        <dbReference type="EC" id="3.1.2.20"/>
    </reaction>
    <physiologicalReaction direction="left-to-right" evidence="5">
        <dbReference type="Rhea" id="RHEA:16782"/>
    </physiologicalReaction>
</comment>
<keyword evidence="12" id="KW-1185">Reference proteome</keyword>
<evidence type="ECO:0000256" key="2">
    <source>
        <dbReference type="ARBA" id="ARBA00011881"/>
    </source>
</evidence>
<accession>A0A8J2TZM3</accession>
<dbReference type="Proteomes" id="UP000616114">
    <property type="component" value="Unassembled WGS sequence"/>
</dbReference>
<comment type="subunit">
    <text evidence="2">Homotetramer.</text>
</comment>
<dbReference type="Gene3D" id="2.40.160.210">
    <property type="entry name" value="Acyl-CoA thioesterase, double hotdog domain"/>
    <property type="match status" value="1"/>
</dbReference>
<dbReference type="RefSeq" id="WP_188551227.1">
    <property type="nucleotide sequence ID" value="NZ_BMFY01000011.1"/>
</dbReference>
<dbReference type="InterPro" id="IPR025652">
    <property type="entry name" value="TesB_C"/>
</dbReference>
<evidence type="ECO:0000313" key="12">
    <source>
        <dbReference type="Proteomes" id="UP000616114"/>
    </source>
</evidence>
<evidence type="ECO:0000256" key="6">
    <source>
        <dbReference type="ARBA" id="ARBA00071120"/>
    </source>
</evidence>
<gene>
    <name evidence="11" type="ORF">GCM10011333_25000</name>
</gene>
<dbReference type="FunFam" id="2.40.160.210:FF:000001">
    <property type="entry name" value="Acyl-CoA thioesterase II"/>
    <property type="match status" value="1"/>
</dbReference>
<dbReference type="Pfam" id="PF02551">
    <property type="entry name" value="Acyl_CoA_thio"/>
    <property type="match status" value="1"/>
</dbReference>
<feature type="domain" description="Acyl-CoA thioesterase-like N-terminal HotDog" evidence="10">
    <location>
        <begin position="37"/>
        <end position="116"/>
    </location>
</feature>
<dbReference type="SUPFAM" id="SSF54637">
    <property type="entry name" value="Thioesterase/thiol ester dehydrase-isomerase"/>
    <property type="match status" value="2"/>
</dbReference>
<evidence type="ECO:0000256" key="1">
    <source>
        <dbReference type="ARBA" id="ARBA00006538"/>
    </source>
</evidence>
<organism evidence="11 12">
    <name type="scientific">Sediminivirga luteola</name>
    <dbReference type="NCBI Taxonomy" id="1774748"/>
    <lineage>
        <taxon>Bacteria</taxon>
        <taxon>Bacillati</taxon>
        <taxon>Actinomycetota</taxon>
        <taxon>Actinomycetes</taxon>
        <taxon>Micrococcales</taxon>
        <taxon>Brevibacteriaceae</taxon>
        <taxon>Sediminivirga</taxon>
    </lineage>
</organism>
<evidence type="ECO:0000313" key="11">
    <source>
        <dbReference type="EMBL" id="GGA20908.1"/>
    </source>
</evidence>
<proteinExistence type="inferred from homology"/>
<dbReference type="CDD" id="cd03445">
    <property type="entry name" value="Thioesterase_II_repeat2"/>
    <property type="match status" value="1"/>
</dbReference>
<name>A0A8J2TZM3_9MICO</name>
<dbReference type="PANTHER" id="PTHR11066:SF34">
    <property type="entry name" value="ACYL-COENZYME A THIOESTERASE 8"/>
    <property type="match status" value="1"/>
</dbReference>
<dbReference type="GO" id="GO:0006637">
    <property type="term" value="P:acyl-CoA metabolic process"/>
    <property type="evidence" value="ECO:0007669"/>
    <property type="project" value="InterPro"/>
</dbReference>
<dbReference type="InterPro" id="IPR049449">
    <property type="entry name" value="TesB_ACOT8-like_N"/>
</dbReference>
<comment type="similarity">
    <text evidence="1">Belongs to the C/M/P thioester hydrolase family.</text>
</comment>
<reference evidence="11" key="2">
    <citation type="submission" date="2020-09" db="EMBL/GenBank/DDBJ databases">
        <authorList>
            <person name="Sun Q."/>
            <person name="Zhou Y."/>
        </authorList>
    </citation>
    <scope>NUCLEOTIDE SEQUENCE</scope>
    <source>
        <strain evidence="11">CGMCC 1.12785</strain>
    </source>
</reference>
<evidence type="ECO:0000256" key="8">
    <source>
        <dbReference type="SAM" id="MobiDB-lite"/>
    </source>
</evidence>
<evidence type="ECO:0000259" key="9">
    <source>
        <dbReference type="Pfam" id="PF02551"/>
    </source>
</evidence>
<evidence type="ECO:0000256" key="7">
    <source>
        <dbReference type="ARBA" id="ARBA00079653"/>
    </source>
</evidence>
<dbReference type="EMBL" id="BMFY01000011">
    <property type="protein sequence ID" value="GGA20908.1"/>
    <property type="molecule type" value="Genomic_DNA"/>
</dbReference>
<dbReference type="GO" id="GO:0047617">
    <property type="term" value="F:fatty acyl-CoA hydrolase activity"/>
    <property type="evidence" value="ECO:0007669"/>
    <property type="project" value="UniProtKB-EC"/>
</dbReference>
<dbReference type="InterPro" id="IPR003703">
    <property type="entry name" value="Acyl_CoA_thio"/>
</dbReference>
<dbReference type="AlphaFoldDB" id="A0A8J2TZM3"/>
<dbReference type="CDD" id="cd03444">
    <property type="entry name" value="Thioesterase_II_repeat1"/>
    <property type="match status" value="1"/>
</dbReference>
<evidence type="ECO:0000256" key="3">
    <source>
        <dbReference type="ARBA" id="ARBA00022801"/>
    </source>
</evidence>